<accession>A0ACC3DLZ1</accession>
<evidence type="ECO:0000313" key="2">
    <source>
        <dbReference type="Proteomes" id="UP001186974"/>
    </source>
</evidence>
<gene>
    <name evidence="1" type="ORF">LTS18_009770</name>
</gene>
<proteinExistence type="predicted"/>
<feature type="non-terminal residue" evidence="1">
    <location>
        <position position="153"/>
    </location>
</feature>
<comment type="caution">
    <text evidence="1">The sequence shown here is derived from an EMBL/GenBank/DDBJ whole genome shotgun (WGS) entry which is preliminary data.</text>
</comment>
<organism evidence="1 2">
    <name type="scientific">Coniosporium uncinatum</name>
    <dbReference type="NCBI Taxonomy" id="93489"/>
    <lineage>
        <taxon>Eukaryota</taxon>
        <taxon>Fungi</taxon>
        <taxon>Dikarya</taxon>
        <taxon>Ascomycota</taxon>
        <taxon>Pezizomycotina</taxon>
        <taxon>Dothideomycetes</taxon>
        <taxon>Dothideomycetes incertae sedis</taxon>
        <taxon>Coniosporium</taxon>
    </lineage>
</organism>
<protein>
    <submittedName>
        <fullName evidence="1">Uncharacterized protein</fullName>
    </submittedName>
</protein>
<dbReference type="EMBL" id="JAWDJW010002673">
    <property type="protein sequence ID" value="KAK3077612.1"/>
    <property type="molecule type" value="Genomic_DNA"/>
</dbReference>
<keyword evidence="2" id="KW-1185">Reference proteome</keyword>
<dbReference type="Proteomes" id="UP001186974">
    <property type="component" value="Unassembled WGS sequence"/>
</dbReference>
<evidence type="ECO:0000313" key="1">
    <source>
        <dbReference type="EMBL" id="KAK3077612.1"/>
    </source>
</evidence>
<name>A0ACC3DLZ1_9PEZI</name>
<reference evidence="1" key="1">
    <citation type="submission" date="2024-09" db="EMBL/GenBank/DDBJ databases">
        <title>Black Yeasts Isolated from many extreme environments.</title>
        <authorList>
            <person name="Coleine C."/>
            <person name="Stajich J.E."/>
            <person name="Selbmann L."/>
        </authorList>
    </citation>
    <scope>NUCLEOTIDE SEQUENCE</scope>
    <source>
        <strain evidence="1">CCFEE 5737</strain>
    </source>
</reference>
<sequence length="153" mass="16591">MFKQAVESHQASTAANKTLSQKLFPSTSPRQQDVLDQFSKPAPHVQTRPLSNTTGNIQKTRPATLAEPPRKPTNTAHGIKRTSSGLAKALAADSGFDDDALFDLNAQDNPLLVEDDLPLDNSSGMPPKEVYFDENDFDSDIDLDVEDPAIKGS</sequence>